<evidence type="ECO:0000313" key="14">
    <source>
        <dbReference type="Proteomes" id="UP000236248"/>
    </source>
</evidence>
<dbReference type="InterPro" id="IPR013785">
    <property type="entry name" value="Aldolase_TIM"/>
</dbReference>
<keyword evidence="8 12" id="KW-0570">Pentose shunt</keyword>
<dbReference type="InterPro" id="IPR004731">
    <property type="entry name" value="Transaldolase_3B/F6P_aldolase"/>
</dbReference>
<evidence type="ECO:0000256" key="12">
    <source>
        <dbReference type="HAMAP-Rule" id="MF_00494"/>
    </source>
</evidence>
<sequence>MVQIFLDTANLDAIRKYNDMGILDGVTTNPTLLAKENSDPIEIMKEIIRIVKGPVSLEVVSTDIDGMLEEAHRLARFGTNAVIKIPMTPDGLKAIKRLSSEGIKTNCTLVFSPNQAILAAKAGATYVSPFIGRLDDAGHDGMQVIRDTVQIFRNYNFSTKVLVASVRHPVHVVEAAKIGADVITMPPDVLEKMIKHPLTDKGLSTFLADWEKVKRMNPNIDLSLVQP</sequence>
<keyword evidence="6 12" id="KW-0963">Cytoplasm</keyword>
<dbReference type="PANTHER" id="PTHR10683:SF40">
    <property type="entry name" value="FRUCTOSE-6-PHOSPHATE ALDOLASE 1-RELATED"/>
    <property type="match status" value="1"/>
</dbReference>
<dbReference type="PANTHER" id="PTHR10683">
    <property type="entry name" value="TRANSALDOLASE"/>
    <property type="match status" value="1"/>
</dbReference>
<proteinExistence type="inferred from homology"/>
<dbReference type="RefSeq" id="WP_103287687.1">
    <property type="nucleotide sequence ID" value="NZ_LT981265.1"/>
</dbReference>
<evidence type="ECO:0000256" key="8">
    <source>
        <dbReference type="ARBA" id="ARBA00023126"/>
    </source>
</evidence>
<comment type="catalytic activity">
    <reaction evidence="10 12">
        <text>D-sedoheptulose 7-phosphate + D-glyceraldehyde 3-phosphate = D-erythrose 4-phosphate + beta-D-fructose 6-phosphate</text>
        <dbReference type="Rhea" id="RHEA:17053"/>
        <dbReference type="ChEBI" id="CHEBI:16897"/>
        <dbReference type="ChEBI" id="CHEBI:57483"/>
        <dbReference type="ChEBI" id="CHEBI:57634"/>
        <dbReference type="ChEBI" id="CHEBI:59776"/>
        <dbReference type="EC" id="2.2.1.2"/>
    </reaction>
</comment>
<dbReference type="GO" id="GO:0005737">
    <property type="term" value="C:cytoplasm"/>
    <property type="evidence" value="ECO:0007669"/>
    <property type="project" value="UniProtKB-SubCell"/>
</dbReference>
<dbReference type="InterPro" id="IPR033919">
    <property type="entry name" value="TSA/FSA_arc/bac"/>
</dbReference>
<dbReference type="AlphaFoldDB" id="A0A2K5APD9"/>
<dbReference type="Proteomes" id="UP000236248">
    <property type="component" value="Chromosome NCAV"/>
</dbReference>
<dbReference type="GO" id="GO:0016832">
    <property type="term" value="F:aldehyde-lyase activity"/>
    <property type="evidence" value="ECO:0007669"/>
    <property type="project" value="InterPro"/>
</dbReference>
<evidence type="ECO:0000256" key="11">
    <source>
        <dbReference type="ARBA" id="ARBA00067532"/>
    </source>
</evidence>
<dbReference type="CDD" id="cd00956">
    <property type="entry name" value="Transaldolase_FSA"/>
    <property type="match status" value="1"/>
</dbReference>
<dbReference type="PROSITE" id="PS01054">
    <property type="entry name" value="TRANSALDOLASE_1"/>
    <property type="match status" value="1"/>
</dbReference>
<name>A0A2K5APD9_9ARCH</name>
<dbReference type="Gene3D" id="3.20.20.70">
    <property type="entry name" value="Aldolase class I"/>
    <property type="match status" value="1"/>
</dbReference>
<evidence type="ECO:0000256" key="6">
    <source>
        <dbReference type="ARBA" id="ARBA00022490"/>
    </source>
</evidence>
<evidence type="ECO:0000256" key="5">
    <source>
        <dbReference type="ARBA" id="ARBA00013151"/>
    </source>
</evidence>
<dbReference type="InterPro" id="IPR001585">
    <property type="entry name" value="TAL/FSA"/>
</dbReference>
<evidence type="ECO:0000313" key="13">
    <source>
        <dbReference type="EMBL" id="SPC33506.1"/>
    </source>
</evidence>
<dbReference type="PROSITE" id="PS00958">
    <property type="entry name" value="TRANSALDOLASE_2"/>
    <property type="match status" value="1"/>
</dbReference>
<dbReference type="SUPFAM" id="SSF51569">
    <property type="entry name" value="Aldolase"/>
    <property type="match status" value="1"/>
</dbReference>
<keyword evidence="7 12" id="KW-0808">Transferase</keyword>
<evidence type="ECO:0000256" key="3">
    <source>
        <dbReference type="ARBA" id="ARBA00004857"/>
    </source>
</evidence>
<dbReference type="InterPro" id="IPR018225">
    <property type="entry name" value="Transaldolase_AS"/>
</dbReference>
<dbReference type="GO" id="GO:0004801">
    <property type="term" value="F:transaldolase activity"/>
    <property type="evidence" value="ECO:0007669"/>
    <property type="project" value="UniProtKB-UniRule"/>
</dbReference>
<evidence type="ECO:0000256" key="2">
    <source>
        <dbReference type="ARBA" id="ARBA00004496"/>
    </source>
</evidence>
<dbReference type="Pfam" id="PF00923">
    <property type="entry name" value="TAL_FSA"/>
    <property type="match status" value="1"/>
</dbReference>
<dbReference type="EMBL" id="LT981265">
    <property type="protein sequence ID" value="SPC33506.1"/>
    <property type="molecule type" value="Genomic_DNA"/>
</dbReference>
<dbReference type="InterPro" id="IPR022999">
    <property type="entry name" value="Transaldolase_3B"/>
</dbReference>
<comment type="similarity">
    <text evidence="4 12">Belongs to the transaldolase family. Type 3B subfamily.</text>
</comment>
<organism evidence="13 14">
    <name type="scientific">Candidatus Nitrosocaldus cavascurensis</name>
    <dbReference type="NCBI Taxonomy" id="2058097"/>
    <lineage>
        <taxon>Archaea</taxon>
        <taxon>Nitrososphaerota</taxon>
        <taxon>Nitrososphaeria</taxon>
        <taxon>Candidatus Nitrosocaldales</taxon>
        <taxon>Candidatus Nitrosocaldaceae</taxon>
        <taxon>Candidatus Nitrosocaldus</taxon>
    </lineage>
</organism>
<dbReference type="HAMAP" id="MF_00494">
    <property type="entry name" value="Transaldolase_3b"/>
    <property type="match status" value="1"/>
</dbReference>
<comment type="subcellular location">
    <subcellularLocation>
        <location evidence="2 12">Cytoplasm</location>
    </subcellularLocation>
</comment>
<dbReference type="GO" id="GO:0005975">
    <property type="term" value="P:carbohydrate metabolic process"/>
    <property type="evidence" value="ECO:0007669"/>
    <property type="project" value="InterPro"/>
</dbReference>
<comment type="function">
    <text evidence="1 12">Transaldolase is important for the balance of metabolites in the pentose-phosphate pathway.</text>
</comment>
<dbReference type="NCBIfam" id="TIGR00875">
    <property type="entry name" value="fsa_talC_mipB"/>
    <property type="match status" value="1"/>
</dbReference>
<feature type="active site" description="Schiff-base intermediate with substrate" evidence="12">
    <location>
        <position position="84"/>
    </location>
</feature>
<keyword evidence="9 12" id="KW-0704">Schiff base</keyword>
<dbReference type="EC" id="2.2.1.2" evidence="5 12"/>
<evidence type="ECO:0000256" key="4">
    <source>
        <dbReference type="ARBA" id="ARBA00005740"/>
    </source>
</evidence>
<reference evidence="14" key="1">
    <citation type="submission" date="2018-01" db="EMBL/GenBank/DDBJ databases">
        <authorList>
            <person name="Kerou L M."/>
        </authorList>
    </citation>
    <scope>NUCLEOTIDE SEQUENCE [LARGE SCALE GENOMIC DNA]</scope>
    <source>
        <strain evidence="14">SCU2</strain>
    </source>
</reference>
<dbReference type="GO" id="GO:0006098">
    <property type="term" value="P:pentose-phosphate shunt"/>
    <property type="evidence" value="ECO:0007669"/>
    <property type="project" value="UniProtKB-UniRule"/>
</dbReference>
<accession>A0A2K5APD9</accession>
<dbReference type="KEGG" id="ncv:NCAV_0312"/>
<dbReference type="UniPathway" id="UPA00115">
    <property type="reaction ID" value="UER00414"/>
</dbReference>
<dbReference type="GeneID" id="41594410"/>
<keyword evidence="14" id="KW-1185">Reference proteome</keyword>
<evidence type="ECO:0000256" key="1">
    <source>
        <dbReference type="ARBA" id="ARBA00003518"/>
    </source>
</evidence>
<protein>
    <recommendedName>
        <fullName evidence="11 12">Probable transaldolase</fullName>
        <ecNumber evidence="5 12">2.2.1.2</ecNumber>
    </recommendedName>
</protein>
<comment type="pathway">
    <text evidence="3 12">Carbohydrate degradation; pentose phosphate pathway; D-glyceraldehyde 3-phosphate and beta-D-fructose 6-phosphate from D-ribose 5-phosphate and D-xylulose 5-phosphate (non-oxidative stage): step 2/3.</text>
</comment>
<gene>
    <name evidence="12 13" type="primary">tal</name>
    <name evidence="13" type="ORF">NCAV_0312</name>
</gene>
<evidence type="ECO:0000256" key="7">
    <source>
        <dbReference type="ARBA" id="ARBA00022679"/>
    </source>
</evidence>
<evidence type="ECO:0000256" key="9">
    <source>
        <dbReference type="ARBA" id="ARBA00023270"/>
    </source>
</evidence>
<dbReference type="FunFam" id="3.20.20.70:FF:000018">
    <property type="entry name" value="Probable transaldolase"/>
    <property type="match status" value="1"/>
</dbReference>
<evidence type="ECO:0000256" key="10">
    <source>
        <dbReference type="ARBA" id="ARBA00048810"/>
    </source>
</evidence>